<evidence type="ECO:0000313" key="3">
    <source>
        <dbReference type="Proteomes" id="UP000799764"/>
    </source>
</evidence>
<reference evidence="2" key="1">
    <citation type="journal article" date="2020" name="Stud. Mycol.">
        <title>101 Dothideomycetes genomes: a test case for predicting lifestyles and emergence of pathogens.</title>
        <authorList>
            <person name="Haridas S."/>
            <person name="Albert R."/>
            <person name="Binder M."/>
            <person name="Bloem J."/>
            <person name="Labutti K."/>
            <person name="Salamov A."/>
            <person name="Andreopoulos B."/>
            <person name="Baker S."/>
            <person name="Barry K."/>
            <person name="Bills G."/>
            <person name="Bluhm B."/>
            <person name="Cannon C."/>
            <person name="Castanera R."/>
            <person name="Culley D."/>
            <person name="Daum C."/>
            <person name="Ezra D."/>
            <person name="Gonzalez J."/>
            <person name="Henrissat B."/>
            <person name="Kuo A."/>
            <person name="Liang C."/>
            <person name="Lipzen A."/>
            <person name="Lutzoni F."/>
            <person name="Magnuson J."/>
            <person name="Mondo S."/>
            <person name="Nolan M."/>
            <person name="Ohm R."/>
            <person name="Pangilinan J."/>
            <person name="Park H.-J."/>
            <person name="Ramirez L."/>
            <person name="Alfaro M."/>
            <person name="Sun H."/>
            <person name="Tritt A."/>
            <person name="Yoshinaga Y."/>
            <person name="Zwiers L.-H."/>
            <person name="Turgeon B."/>
            <person name="Goodwin S."/>
            <person name="Spatafora J."/>
            <person name="Crous P."/>
            <person name="Grigoriev I."/>
        </authorList>
    </citation>
    <scope>NUCLEOTIDE SEQUENCE</scope>
    <source>
        <strain evidence="2">CBS 690.94</strain>
    </source>
</reference>
<organism evidence="2 3">
    <name type="scientific">Karstenula rhodostoma CBS 690.94</name>
    <dbReference type="NCBI Taxonomy" id="1392251"/>
    <lineage>
        <taxon>Eukaryota</taxon>
        <taxon>Fungi</taxon>
        <taxon>Dikarya</taxon>
        <taxon>Ascomycota</taxon>
        <taxon>Pezizomycotina</taxon>
        <taxon>Dothideomycetes</taxon>
        <taxon>Pleosporomycetidae</taxon>
        <taxon>Pleosporales</taxon>
        <taxon>Massarineae</taxon>
        <taxon>Didymosphaeriaceae</taxon>
        <taxon>Karstenula</taxon>
    </lineage>
</organism>
<evidence type="ECO:0000256" key="1">
    <source>
        <dbReference type="SAM" id="MobiDB-lite"/>
    </source>
</evidence>
<dbReference type="AlphaFoldDB" id="A0A9P4PSW7"/>
<feature type="compositionally biased region" description="Polar residues" evidence="1">
    <location>
        <begin position="53"/>
        <end position="65"/>
    </location>
</feature>
<protein>
    <submittedName>
        <fullName evidence="2">Uncharacterized protein</fullName>
    </submittedName>
</protein>
<proteinExistence type="predicted"/>
<feature type="compositionally biased region" description="Polar residues" evidence="1">
    <location>
        <begin position="111"/>
        <end position="125"/>
    </location>
</feature>
<gene>
    <name evidence="2" type="ORF">P171DRAFT_196003</name>
</gene>
<feature type="region of interest" description="Disordered" evidence="1">
    <location>
        <begin position="1"/>
        <end position="140"/>
    </location>
</feature>
<feature type="compositionally biased region" description="Low complexity" evidence="1">
    <location>
        <begin position="84"/>
        <end position="95"/>
    </location>
</feature>
<keyword evidence="3" id="KW-1185">Reference proteome</keyword>
<accession>A0A9P4PSW7</accession>
<sequence>MRQELGLPLIIADEAETERNKLFRASESESESTSTEQEPELEPESESRLESQPTPSTRPSPFQHQPSPPVKNPPSTITSKAKFTKTTITRTITPPISVPVRAESEEVIGNVNGNQDPSETDSTVASKEHEETDQTDQTDLSHMNWLPSTEQHGANDPTHNARDAKIDLLSNMVSWLLQRHRDGWTGSDAELATLEGVRKEVVSERNDVFESLLDQLTGQERKTTKYESIIKSVVGRVSVIEPETVHAPQAPFTKAIDGEWTLLWDRCRLLSRTILADRKFTEPDFQRLYESIEVTFSNDPHYKDIIQQSAQYHGAHENNVLLKLHGSLTRLLFIFVFEYPTPLLESQHSDLLKHLYTMIGAAGMSIS</sequence>
<evidence type="ECO:0000313" key="2">
    <source>
        <dbReference type="EMBL" id="KAF2449592.1"/>
    </source>
</evidence>
<name>A0A9P4PSW7_9PLEO</name>
<feature type="compositionally biased region" description="Basic and acidic residues" evidence="1">
    <location>
        <begin position="17"/>
        <end position="27"/>
    </location>
</feature>
<dbReference type="EMBL" id="MU001494">
    <property type="protein sequence ID" value="KAF2449592.1"/>
    <property type="molecule type" value="Genomic_DNA"/>
</dbReference>
<dbReference type="Proteomes" id="UP000799764">
    <property type="component" value="Unassembled WGS sequence"/>
</dbReference>
<comment type="caution">
    <text evidence="2">The sequence shown here is derived from an EMBL/GenBank/DDBJ whole genome shotgun (WGS) entry which is preliminary data.</text>
</comment>
<dbReference type="OrthoDB" id="3789882at2759"/>